<evidence type="ECO:0000313" key="3">
    <source>
        <dbReference type="Proteomes" id="UP000245618"/>
    </source>
</evidence>
<sequence length="231" mass="26816">MRSLFFLPLCFFIFLNANSQNSANNDTSPKFDIAIDGHLRTSGFYYHNPPNESTTKGNVYLFSNFNGIYNVLTKNGEIKQLFNLNYNLLTQTLESFISKDTVFQYDLNQIEYVISENNKYRVNSDGKWKGLSLEMYNSEKLKLFKYFSIITKKAIHDPLTLENIAAAEYGQNVTYYLSVKGEEIKIRLSKNDILHELNDKKEAVKEYVNVNKLSFSSEEDVCKILKYYDSI</sequence>
<gene>
    <name evidence="2" type="ORF">DB891_06760</name>
</gene>
<accession>A0A2U1JXC0</accession>
<reference evidence="2 3" key="1">
    <citation type="submission" date="2018-04" db="EMBL/GenBank/DDBJ databases">
        <title>Flavobacterium sp. nov., isolated from glacier ice.</title>
        <authorList>
            <person name="Liu Q."/>
            <person name="Xin Y.-H."/>
        </authorList>
    </citation>
    <scope>NUCLEOTIDE SEQUENCE [LARGE SCALE GENOMIC DNA]</scope>
    <source>
        <strain evidence="2 3">LB2P30</strain>
    </source>
</reference>
<dbReference type="RefSeq" id="WP_116761870.1">
    <property type="nucleotide sequence ID" value="NZ_QCZH01000005.1"/>
</dbReference>
<name>A0A2U1JXC0_9FLAO</name>
<dbReference type="OrthoDB" id="1446448at2"/>
<dbReference type="AlphaFoldDB" id="A0A2U1JXC0"/>
<feature type="chain" id="PRO_5015712108" description="GLPGLI family protein" evidence="1">
    <location>
        <begin position="23"/>
        <end position="231"/>
    </location>
</feature>
<evidence type="ECO:0008006" key="4">
    <source>
        <dbReference type="Google" id="ProtNLM"/>
    </source>
</evidence>
<protein>
    <recommendedName>
        <fullName evidence="4">GLPGLI family protein</fullName>
    </recommendedName>
</protein>
<dbReference type="Proteomes" id="UP000245618">
    <property type="component" value="Unassembled WGS sequence"/>
</dbReference>
<proteinExistence type="predicted"/>
<dbReference type="EMBL" id="QCZH01000005">
    <property type="protein sequence ID" value="PWA09871.1"/>
    <property type="molecule type" value="Genomic_DNA"/>
</dbReference>
<feature type="signal peptide" evidence="1">
    <location>
        <begin position="1"/>
        <end position="22"/>
    </location>
</feature>
<evidence type="ECO:0000313" key="2">
    <source>
        <dbReference type="EMBL" id="PWA09871.1"/>
    </source>
</evidence>
<evidence type="ECO:0000256" key="1">
    <source>
        <dbReference type="SAM" id="SignalP"/>
    </source>
</evidence>
<keyword evidence="3" id="KW-1185">Reference proteome</keyword>
<comment type="caution">
    <text evidence="2">The sequence shown here is derived from an EMBL/GenBank/DDBJ whole genome shotgun (WGS) entry which is preliminary data.</text>
</comment>
<keyword evidence="1" id="KW-0732">Signal</keyword>
<organism evidence="2 3">
    <name type="scientific">Flavobacterium laiguense</name>
    <dbReference type="NCBI Taxonomy" id="2169409"/>
    <lineage>
        <taxon>Bacteria</taxon>
        <taxon>Pseudomonadati</taxon>
        <taxon>Bacteroidota</taxon>
        <taxon>Flavobacteriia</taxon>
        <taxon>Flavobacteriales</taxon>
        <taxon>Flavobacteriaceae</taxon>
        <taxon>Flavobacterium</taxon>
    </lineage>
</organism>